<name>A0A4R6Q5C4_9FLAO</name>
<reference evidence="2 3" key="1">
    <citation type="submission" date="2019-03" db="EMBL/GenBank/DDBJ databases">
        <title>Genomic Encyclopedia of Archaeal and Bacterial Type Strains, Phase II (KMG-II): from individual species to whole genera.</title>
        <authorList>
            <person name="Goeker M."/>
        </authorList>
    </citation>
    <scope>NUCLEOTIDE SEQUENCE [LARGE SCALE GENOMIC DNA]</scope>
    <source>
        <strain evidence="2 3">DSM 25687</strain>
    </source>
</reference>
<dbReference type="AlphaFoldDB" id="A0A4R6Q5C4"/>
<accession>A0A4R6Q5C4</accession>
<keyword evidence="3" id="KW-1185">Reference proteome</keyword>
<proteinExistence type="predicted"/>
<feature type="transmembrane region" description="Helical" evidence="1">
    <location>
        <begin position="36"/>
        <end position="54"/>
    </location>
</feature>
<evidence type="ECO:0000313" key="3">
    <source>
        <dbReference type="Proteomes" id="UP000295260"/>
    </source>
</evidence>
<feature type="transmembrane region" description="Helical" evidence="1">
    <location>
        <begin position="12"/>
        <end position="30"/>
    </location>
</feature>
<keyword evidence="1" id="KW-1133">Transmembrane helix</keyword>
<keyword evidence="1" id="KW-0812">Transmembrane</keyword>
<protein>
    <submittedName>
        <fullName evidence="2">Uncharacterized protein</fullName>
    </submittedName>
</protein>
<organism evidence="2 3">
    <name type="scientific">Flavobacterium dankookense</name>
    <dbReference type="NCBI Taxonomy" id="706186"/>
    <lineage>
        <taxon>Bacteria</taxon>
        <taxon>Pseudomonadati</taxon>
        <taxon>Bacteroidota</taxon>
        <taxon>Flavobacteriia</taxon>
        <taxon>Flavobacteriales</taxon>
        <taxon>Flavobacteriaceae</taxon>
        <taxon>Flavobacterium</taxon>
    </lineage>
</organism>
<dbReference type="Proteomes" id="UP000295260">
    <property type="component" value="Unassembled WGS sequence"/>
</dbReference>
<sequence length="61" mass="7165">MNKIKSFFRETSPILFVVISVVLGILATFFEDSFKNIFLFLRIVSFSLFVYAIIKYFNSKN</sequence>
<dbReference type="EMBL" id="SNXR01000019">
    <property type="protein sequence ID" value="TDP57441.1"/>
    <property type="molecule type" value="Genomic_DNA"/>
</dbReference>
<evidence type="ECO:0000313" key="2">
    <source>
        <dbReference type="EMBL" id="TDP57441.1"/>
    </source>
</evidence>
<keyword evidence="1" id="KW-0472">Membrane</keyword>
<comment type="caution">
    <text evidence="2">The sequence shown here is derived from an EMBL/GenBank/DDBJ whole genome shotgun (WGS) entry which is preliminary data.</text>
</comment>
<evidence type="ECO:0000256" key="1">
    <source>
        <dbReference type="SAM" id="Phobius"/>
    </source>
</evidence>
<gene>
    <name evidence="2" type="ORF">BC748_2961</name>
</gene>